<dbReference type="InterPro" id="IPR044893">
    <property type="entry name" value="RNA_pol_Rpb1_clamp_domain"/>
</dbReference>
<evidence type="ECO:0000256" key="5">
    <source>
        <dbReference type="ARBA" id="ARBA00022695"/>
    </source>
</evidence>
<feature type="binding site" evidence="11">
    <location>
        <position position="454"/>
    </location>
    <ligand>
        <name>Mg(2+)</name>
        <dbReference type="ChEBI" id="CHEBI:18420"/>
    </ligand>
</feature>
<dbReference type="Pfam" id="PF04998">
    <property type="entry name" value="RNA_pol_Rpb1_5"/>
    <property type="match status" value="1"/>
</dbReference>
<feature type="domain" description="RNA polymerase N-terminal" evidence="14">
    <location>
        <begin position="225"/>
        <end position="504"/>
    </location>
</feature>
<dbReference type="InterPro" id="IPR045867">
    <property type="entry name" value="DNA-dir_RpoC_beta_prime"/>
</dbReference>
<evidence type="ECO:0000259" key="14">
    <source>
        <dbReference type="SMART" id="SM00663"/>
    </source>
</evidence>
<dbReference type="HAMAP" id="MF_01322">
    <property type="entry name" value="RNApol_bact_RpoC"/>
    <property type="match status" value="1"/>
</dbReference>
<dbReference type="Gene3D" id="2.40.40.20">
    <property type="match status" value="1"/>
</dbReference>
<evidence type="ECO:0000256" key="6">
    <source>
        <dbReference type="ARBA" id="ARBA00022723"/>
    </source>
</evidence>
<keyword evidence="16" id="KW-1185">Reference proteome</keyword>
<proteinExistence type="inferred from homology"/>
<evidence type="ECO:0000313" key="16">
    <source>
        <dbReference type="Proteomes" id="UP000245433"/>
    </source>
</evidence>
<dbReference type="InterPro" id="IPR042102">
    <property type="entry name" value="RNA_pol_Rpb1_3_sf"/>
</dbReference>
<gene>
    <name evidence="11" type="primary">rpoC</name>
    <name evidence="15" type="ORF">C7384_10675</name>
</gene>
<keyword evidence="8 11" id="KW-0460">Magnesium</keyword>
<evidence type="ECO:0000256" key="3">
    <source>
        <dbReference type="ARBA" id="ARBA00022478"/>
    </source>
</evidence>
<dbReference type="InterPro" id="IPR006592">
    <property type="entry name" value="RNA_pol_N"/>
</dbReference>
<dbReference type="FunFam" id="4.10.860.120:FF:000001">
    <property type="entry name" value="DNA-directed RNA polymerase subunit beta"/>
    <property type="match status" value="1"/>
</dbReference>
<feature type="coiled-coil region" evidence="13">
    <location>
        <begin position="377"/>
        <end position="404"/>
    </location>
</feature>
<dbReference type="AlphaFoldDB" id="A0A2U1D7U8"/>
<dbReference type="PANTHER" id="PTHR19376:SF54">
    <property type="entry name" value="DNA-DIRECTED RNA POLYMERASE SUBUNIT BETA"/>
    <property type="match status" value="1"/>
</dbReference>
<keyword evidence="7 11" id="KW-0862">Zinc</keyword>
<keyword evidence="5 11" id="KW-0548">Nucleotidyltransferase</keyword>
<dbReference type="GO" id="GO:0000428">
    <property type="term" value="C:DNA-directed RNA polymerase complex"/>
    <property type="evidence" value="ECO:0007669"/>
    <property type="project" value="UniProtKB-KW"/>
</dbReference>
<dbReference type="Gene3D" id="1.10.1790.20">
    <property type="match status" value="1"/>
</dbReference>
<comment type="caution">
    <text evidence="11">Lacks conserved residue(s) required for the propagation of feature annotation.</text>
</comment>
<dbReference type="Pfam" id="PF04997">
    <property type="entry name" value="RNA_pol_Rpb1_1"/>
    <property type="match status" value="1"/>
</dbReference>
<evidence type="ECO:0000256" key="1">
    <source>
        <dbReference type="ARBA" id="ARBA00004026"/>
    </source>
</evidence>
<dbReference type="Pfam" id="PF05000">
    <property type="entry name" value="RNA_pol_Rpb1_4"/>
    <property type="match status" value="1"/>
</dbReference>
<dbReference type="GO" id="GO:0003899">
    <property type="term" value="F:DNA-directed RNA polymerase activity"/>
    <property type="evidence" value="ECO:0007669"/>
    <property type="project" value="UniProtKB-UniRule"/>
</dbReference>
<comment type="caution">
    <text evidence="15">The sequence shown here is derived from an EMBL/GenBank/DDBJ whole genome shotgun (WGS) entry which is preliminary data.</text>
</comment>
<dbReference type="Gene3D" id="1.10.150.390">
    <property type="match status" value="1"/>
</dbReference>
<evidence type="ECO:0000256" key="13">
    <source>
        <dbReference type="SAM" id="Coils"/>
    </source>
</evidence>
<keyword evidence="3 11" id="KW-0240">DNA-directed RNA polymerase</keyword>
<feature type="binding site" evidence="11">
    <location>
        <position position="63"/>
    </location>
    <ligand>
        <name>Zn(2+)</name>
        <dbReference type="ChEBI" id="CHEBI:29105"/>
        <label>1</label>
    </ligand>
</feature>
<dbReference type="PANTHER" id="PTHR19376">
    <property type="entry name" value="DNA-DIRECTED RNA POLYMERASE"/>
    <property type="match status" value="1"/>
</dbReference>
<evidence type="ECO:0000256" key="8">
    <source>
        <dbReference type="ARBA" id="ARBA00022842"/>
    </source>
</evidence>
<evidence type="ECO:0000256" key="10">
    <source>
        <dbReference type="ARBA" id="ARBA00048552"/>
    </source>
</evidence>
<dbReference type="InterPro" id="IPR007083">
    <property type="entry name" value="RNA_pol_Rpb1_4"/>
</dbReference>
<feature type="binding site" evidence="11">
    <location>
        <position position="61"/>
    </location>
    <ligand>
        <name>Zn(2+)</name>
        <dbReference type="ChEBI" id="CHEBI:29105"/>
        <label>1</label>
    </ligand>
</feature>
<dbReference type="EMBL" id="QEKT01000006">
    <property type="protein sequence ID" value="PVY83761.1"/>
    <property type="molecule type" value="Genomic_DNA"/>
</dbReference>
<dbReference type="GO" id="GO:0008270">
    <property type="term" value="F:zinc ion binding"/>
    <property type="evidence" value="ECO:0007669"/>
    <property type="project" value="UniProtKB-UniRule"/>
</dbReference>
<dbReference type="InterPro" id="IPR012754">
    <property type="entry name" value="DNA-dir_RpoC_beta_prime_bact"/>
</dbReference>
<dbReference type="Gene3D" id="2.40.50.100">
    <property type="match status" value="1"/>
</dbReference>
<keyword evidence="6 11" id="KW-0479">Metal-binding</keyword>
<dbReference type="InterPro" id="IPR000722">
    <property type="entry name" value="RNA_pol_asu"/>
</dbReference>
<evidence type="ECO:0000256" key="9">
    <source>
        <dbReference type="ARBA" id="ARBA00023163"/>
    </source>
</evidence>
<dbReference type="NCBIfam" id="TIGR02386">
    <property type="entry name" value="rpoC_TIGR"/>
    <property type="match status" value="1"/>
</dbReference>
<comment type="catalytic activity">
    <reaction evidence="10 11 12">
        <text>RNA(n) + a ribonucleoside 5'-triphosphate = RNA(n+1) + diphosphate</text>
        <dbReference type="Rhea" id="RHEA:21248"/>
        <dbReference type="Rhea" id="RHEA-COMP:14527"/>
        <dbReference type="Rhea" id="RHEA-COMP:17342"/>
        <dbReference type="ChEBI" id="CHEBI:33019"/>
        <dbReference type="ChEBI" id="CHEBI:61557"/>
        <dbReference type="ChEBI" id="CHEBI:140395"/>
        <dbReference type="EC" id="2.7.7.6"/>
    </reaction>
</comment>
<accession>A0A2U1D7U8</accession>
<dbReference type="InterPro" id="IPR007066">
    <property type="entry name" value="RNA_pol_Rpb1_3"/>
</dbReference>
<dbReference type="Proteomes" id="UP000245433">
    <property type="component" value="Unassembled WGS sequence"/>
</dbReference>
<feature type="binding site" evidence="11">
    <location>
        <position position="76"/>
    </location>
    <ligand>
        <name>Zn(2+)</name>
        <dbReference type="ChEBI" id="CHEBI:29105"/>
        <label>1</label>
    </ligand>
</feature>
<evidence type="ECO:0000256" key="12">
    <source>
        <dbReference type="RuleBase" id="RU004279"/>
    </source>
</evidence>
<dbReference type="Pfam" id="PF00623">
    <property type="entry name" value="RNA_pol_Rpb1_2"/>
    <property type="match status" value="1"/>
</dbReference>
<dbReference type="GO" id="GO:0000287">
    <property type="term" value="F:magnesium ion binding"/>
    <property type="evidence" value="ECO:0007669"/>
    <property type="project" value="UniProtKB-UniRule"/>
</dbReference>
<organism evidence="15 16">
    <name type="scientific">Convivina intestini</name>
    <dbReference type="NCBI Taxonomy" id="1505726"/>
    <lineage>
        <taxon>Bacteria</taxon>
        <taxon>Bacillati</taxon>
        <taxon>Bacillota</taxon>
        <taxon>Bacilli</taxon>
        <taxon>Lactobacillales</taxon>
        <taxon>Lactobacillaceae</taxon>
        <taxon>Convivina</taxon>
    </lineage>
</organism>
<keyword evidence="13" id="KW-0175">Coiled coil</keyword>
<dbReference type="InterPro" id="IPR007081">
    <property type="entry name" value="RNA_pol_Rpb1_5"/>
</dbReference>
<dbReference type="CDD" id="cd02655">
    <property type="entry name" value="RNAP_beta'_C"/>
    <property type="match status" value="1"/>
</dbReference>
<protein>
    <recommendedName>
        <fullName evidence="11">DNA-directed RNA polymerase subunit beta'</fullName>
        <shortName evidence="11">RNAP subunit beta'</shortName>
        <ecNumber evidence="11">2.7.7.6</ecNumber>
    </recommendedName>
    <alternativeName>
        <fullName evidence="11">RNA polymerase subunit beta'</fullName>
    </alternativeName>
    <alternativeName>
        <fullName evidence="11">Transcriptase subunit beta'</fullName>
    </alternativeName>
</protein>
<dbReference type="EC" id="2.7.7.6" evidence="11"/>
<feature type="binding site" evidence="11">
    <location>
        <position position="452"/>
    </location>
    <ligand>
        <name>Mg(2+)</name>
        <dbReference type="ChEBI" id="CHEBI:18420"/>
    </ligand>
</feature>
<dbReference type="OrthoDB" id="9815296at2"/>
<feature type="binding site" evidence="11">
    <location>
        <position position="450"/>
    </location>
    <ligand>
        <name>Mg(2+)</name>
        <dbReference type="ChEBI" id="CHEBI:18420"/>
    </ligand>
</feature>
<keyword evidence="9 11" id="KW-0804">Transcription</keyword>
<dbReference type="Gene3D" id="1.10.40.90">
    <property type="match status" value="1"/>
</dbReference>
<comment type="cofactor">
    <cofactor evidence="11">
        <name>Mg(2+)</name>
        <dbReference type="ChEBI" id="CHEBI:18420"/>
    </cofactor>
    <text evidence="11">Binds 1 Mg(2+) ion per subunit.</text>
</comment>
<name>A0A2U1D7U8_9LACO</name>
<dbReference type="InterPro" id="IPR007080">
    <property type="entry name" value="RNA_pol_Rpb1_1"/>
</dbReference>
<comment type="subunit">
    <text evidence="11">The RNAP catalytic core consists of 2 alpha, 1 beta, 1 beta' and 1 omega subunit. When a sigma factor is associated with the core the holoenzyme is formed, which can initiate transcription.</text>
</comment>
<sequence>MAIDVNKFESMQIGLASPDQIHDWSHGEVKKPETINYRTLKPEKDGLFDERIFGPTKDYECACGKYKRIRYKGIVCDRCGVEVTSSKVRRERMGHIELAAPVTHIWYFKGIPSRMGLVLDMSPRSLEEIIYFASYVVVDPGDAPVEKKRLLTEREYRDLKKEYGAKFKAGMGAEAIKELLADVDLAGEADALKKELQEATGQKRVRAVRRLDIIEAFLHSDNKPEWMVMEVIPVIPPDLRPMVQLEGGRFATSDLNDLYRRVINRNNRLKRLFDLNAPGIIVQNEKRMLQEAVDALMDNGRRGRPVAGPGNRPLKSLSHMLKGKQGRFRQNLLGKRVDYSGRSVIDVGPFLKMNQMGLPRPMAIELFRPFIMKELTKRKLAGNVKSAKRKIDRADEDVMDVLEDVIKEHPVLLNRAPTLHRLGIQAFEPVLVSGKAMRLHPLVTEAYNADFDGDQMAIHVPLSDEAQAEARLLMLAAGHILAPKDGKPIVAPSQDMVIGNYYLTTEEAGREGEGMIFSSVDEARLAYENKIVHYHTRVGIQTSSFPADKPFTEEQRGKIMVTAVGKLLFNEILPSDFPYINEPSDDNFKGISDDFFMEPGEDIHEYLKDREIVAPFRKGFLSDIIAEVYKRYKVTETSLLLDRMKDLGYDISTKSGLTVAMTDVTELADKPQILEDAHNQVATVTKQFRRGLITDAERYQRVIDIWSKAKDIIQDELIETFDPTNPIFMMQDSGARGNISNFVQLAGMRGLMAGPGGKIIELPVTSNFRDGLTVMEMFISTHGARKGMSDTALKTANSGYLTRRLVDVAQDVIVREFDNGSDRGVAVRAIMDGNSVVEPLYDRIVGRYAMKSVFDPETGEKIVARNEMIHEDAARHIVNAGIEEVTIRSVFTSTTEHGVSVLDYGRNLATGEEVEVGEAVGTVAAQSIGEPGTQLTMRNFHTGGVAGGNDITQGLPRVQEIVEARIPKGRAEISEVTGQITTIEENPAERIKSVTIEGETDTRTYTLPLTARMRFGEGDQIKRGEAINEGPIDPKELLAVTDTLTTESYMLSEIQKVYRLQGIEVSDKHIEVMIRQMLRKIRIMDPGQTDLLPGTLMDIADFKRANEPALLAGKVPATARPVLLGITKAALETNSFLSAASFQETTRVLTDAAIRGKNDPLVGLKENVIIGKIIPAGTGMSEYRRIKPKVIGEVVANPEEEGIEDIPSLDDVAQSMDSNQ</sequence>
<dbReference type="Gene3D" id="1.10.132.30">
    <property type="match status" value="1"/>
</dbReference>
<dbReference type="SUPFAM" id="SSF64484">
    <property type="entry name" value="beta and beta-prime subunits of DNA dependent RNA-polymerase"/>
    <property type="match status" value="1"/>
</dbReference>
<dbReference type="InterPro" id="IPR038120">
    <property type="entry name" value="Rpb1_funnel_sf"/>
</dbReference>
<dbReference type="SMART" id="SM00663">
    <property type="entry name" value="RPOLA_N"/>
    <property type="match status" value="1"/>
</dbReference>
<feature type="binding site" evidence="11">
    <location>
        <position position="79"/>
    </location>
    <ligand>
        <name>Zn(2+)</name>
        <dbReference type="ChEBI" id="CHEBI:29105"/>
        <label>1</label>
    </ligand>
</feature>
<dbReference type="CDD" id="cd01609">
    <property type="entry name" value="RNAP_beta'_N"/>
    <property type="match status" value="1"/>
</dbReference>
<dbReference type="GO" id="GO:0006351">
    <property type="term" value="P:DNA-templated transcription"/>
    <property type="evidence" value="ECO:0007669"/>
    <property type="project" value="UniProtKB-UniRule"/>
</dbReference>
<dbReference type="Pfam" id="PF04983">
    <property type="entry name" value="RNA_pol_Rpb1_3"/>
    <property type="match status" value="1"/>
</dbReference>
<evidence type="ECO:0000256" key="11">
    <source>
        <dbReference type="HAMAP-Rule" id="MF_01322"/>
    </source>
</evidence>
<keyword evidence="4 11" id="KW-0808">Transferase</keyword>
<dbReference type="RefSeq" id="WP_089938971.1">
    <property type="nucleotide sequence ID" value="NZ_QEKT01000006.1"/>
</dbReference>
<dbReference type="Gene3D" id="4.10.860.120">
    <property type="entry name" value="RNA polymerase II, clamp domain"/>
    <property type="match status" value="1"/>
</dbReference>
<evidence type="ECO:0000256" key="7">
    <source>
        <dbReference type="ARBA" id="ARBA00022833"/>
    </source>
</evidence>
<dbReference type="Gene3D" id="1.10.274.100">
    <property type="entry name" value="RNA polymerase Rpb1, domain 3"/>
    <property type="match status" value="1"/>
</dbReference>
<reference evidence="15 16" key="1">
    <citation type="submission" date="2018-04" db="EMBL/GenBank/DDBJ databases">
        <title>Genomic Encyclopedia of Type Strains, Phase IV (KMG-IV): sequencing the most valuable type-strain genomes for metagenomic binning, comparative biology and taxonomic classification.</title>
        <authorList>
            <person name="Goeker M."/>
        </authorList>
    </citation>
    <scope>NUCLEOTIDE SEQUENCE [LARGE SCALE GENOMIC DNA]</scope>
    <source>
        <strain evidence="15 16">DSM 28795</strain>
    </source>
</reference>
<comment type="function">
    <text evidence="1 11 12">DNA-dependent RNA polymerase catalyzes the transcription of DNA into RNA using the four ribonucleoside triphosphates as substrates.</text>
</comment>
<evidence type="ECO:0000313" key="15">
    <source>
        <dbReference type="EMBL" id="PVY83761.1"/>
    </source>
</evidence>
<dbReference type="GO" id="GO:0003677">
    <property type="term" value="F:DNA binding"/>
    <property type="evidence" value="ECO:0007669"/>
    <property type="project" value="UniProtKB-UniRule"/>
</dbReference>
<evidence type="ECO:0000256" key="2">
    <source>
        <dbReference type="ARBA" id="ARBA00006460"/>
    </source>
</evidence>
<comment type="similarity">
    <text evidence="2 11 12">Belongs to the RNA polymerase beta' chain family.</text>
</comment>
<evidence type="ECO:0000256" key="4">
    <source>
        <dbReference type="ARBA" id="ARBA00022679"/>
    </source>
</evidence>